<keyword evidence="3" id="KW-1185">Reference proteome</keyword>
<feature type="region of interest" description="Disordered" evidence="1">
    <location>
        <begin position="1"/>
        <end position="43"/>
    </location>
</feature>
<accession>A0AAD6LBG6</accession>
<gene>
    <name evidence="2" type="ORF">NC653_039201</name>
</gene>
<evidence type="ECO:0000313" key="3">
    <source>
        <dbReference type="Proteomes" id="UP001164929"/>
    </source>
</evidence>
<evidence type="ECO:0000313" key="2">
    <source>
        <dbReference type="EMBL" id="KAJ6957194.1"/>
    </source>
</evidence>
<reference evidence="2 3" key="1">
    <citation type="journal article" date="2023" name="Mol. Ecol. Resour.">
        <title>Chromosome-level genome assembly of a triploid poplar Populus alba 'Berolinensis'.</title>
        <authorList>
            <person name="Chen S."/>
            <person name="Yu Y."/>
            <person name="Wang X."/>
            <person name="Wang S."/>
            <person name="Zhang T."/>
            <person name="Zhou Y."/>
            <person name="He R."/>
            <person name="Meng N."/>
            <person name="Wang Y."/>
            <person name="Liu W."/>
            <person name="Liu Z."/>
            <person name="Liu J."/>
            <person name="Guo Q."/>
            <person name="Huang H."/>
            <person name="Sederoff R.R."/>
            <person name="Wang G."/>
            <person name="Qu G."/>
            <person name="Chen S."/>
        </authorList>
    </citation>
    <scope>NUCLEOTIDE SEQUENCE [LARGE SCALE GENOMIC DNA]</scope>
    <source>
        <strain evidence="2">SC-2020</strain>
    </source>
</reference>
<name>A0AAD6LBG6_9ROSI</name>
<feature type="compositionally biased region" description="Basic and acidic residues" evidence="1">
    <location>
        <begin position="1"/>
        <end position="11"/>
    </location>
</feature>
<organism evidence="2 3">
    <name type="scientific">Populus alba x Populus x berolinensis</name>
    <dbReference type="NCBI Taxonomy" id="444605"/>
    <lineage>
        <taxon>Eukaryota</taxon>
        <taxon>Viridiplantae</taxon>
        <taxon>Streptophyta</taxon>
        <taxon>Embryophyta</taxon>
        <taxon>Tracheophyta</taxon>
        <taxon>Spermatophyta</taxon>
        <taxon>Magnoliopsida</taxon>
        <taxon>eudicotyledons</taxon>
        <taxon>Gunneridae</taxon>
        <taxon>Pentapetalae</taxon>
        <taxon>rosids</taxon>
        <taxon>fabids</taxon>
        <taxon>Malpighiales</taxon>
        <taxon>Salicaceae</taxon>
        <taxon>Saliceae</taxon>
        <taxon>Populus</taxon>
    </lineage>
</organism>
<evidence type="ECO:0000256" key="1">
    <source>
        <dbReference type="SAM" id="MobiDB-lite"/>
    </source>
</evidence>
<comment type="caution">
    <text evidence="2">The sequence shown here is derived from an EMBL/GenBank/DDBJ whole genome shotgun (WGS) entry which is preliminary data.</text>
</comment>
<dbReference type="EMBL" id="JAQIZT010000018">
    <property type="protein sequence ID" value="KAJ6957194.1"/>
    <property type="molecule type" value="Genomic_DNA"/>
</dbReference>
<sequence length="78" mass="9006">MRRKEALRVGGDDDDEVEMFNSVGDDIEDEDGDEEEEEEERPMTLKYWQLRRLAQALKTGHCKNSVRVMTVECEGDGL</sequence>
<dbReference type="AlphaFoldDB" id="A0AAD6LBG6"/>
<dbReference type="Proteomes" id="UP001164929">
    <property type="component" value="Chromosome 18"/>
</dbReference>
<proteinExistence type="predicted"/>
<feature type="compositionally biased region" description="Acidic residues" evidence="1">
    <location>
        <begin position="25"/>
        <end position="40"/>
    </location>
</feature>
<protein>
    <submittedName>
        <fullName evidence="2">Uncharacterized protein</fullName>
    </submittedName>
</protein>